<keyword evidence="1" id="KW-1133">Transmembrane helix</keyword>
<dbReference type="AlphaFoldDB" id="A0A9Q1MBU4"/>
<comment type="caution">
    <text evidence="2">The sequence shown here is derived from an EMBL/GenBank/DDBJ whole genome shotgun (WGS) entry which is preliminary data.</text>
</comment>
<feature type="transmembrane region" description="Helical" evidence="1">
    <location>
        <begin position="7"/>
        <end position="28"/>
    </location>
</feature>
<gene>
    <name evidence="2" type="ORF">K7X08_023076</name>
</gene>
<organism evidence="2 3">
    <name type="scientific">Anisodus acutangulus</name>
    <dbReference type="NCBI Taxonomy" id="402998"/>
    <lineage>
        <taxon>Eukaryota</taxon>
        <taxon>Viridiplantae</taxon>
        <taxon>Streptophyta</taxon>
        <taxon>Embryophyta</taxon>
        <taxon>Tracheophyta</taxon>
        <taxon>Spermatophyta</taxon>
        <taxon>Magnoliopsida</taxon>
        <taxon>eudicotyledons</taxon>
        <taxon>Gunneridae</taxon>
        <taxon>Pentapetalae</taxon>
        <taxon>asterids</taxon>
        <taxon>lamiids</taxon>
        <taxon>Solanales</taxon>
        <taxon>Solanaceae</taxon>
        <taxon>Solanoideae</taxon>
        <taxon>Hyoscyameae</taxon>
        <taxon>Anisodus</taxon>
    </lineage>
</organism>
<evidence type="ECO:0000313" key="2">
    <source>
        <dbReference type="EMBL" id="KAJ8556318.1"/>
    </source>
</evidence>
<name>A0A9Q1MBU4_9SOLA</name>
<evidence type="ECO:0000313" key="3">
    <source>
        <dbReference type="Proteomes" id="UP001152561"/>
    </source>
</evidence>
<keyword evidence="3" id="KW-1185">Reference proteome</keyword>
<dbReference type="EMBL" id="JAJAGQ010000008">
    <property type="protein sequence ID" value="KAJ8556318.1"/>
    <property type="molecule type" value="Genomic_DNA"/>
</dbReference>
<protein>
    <submittedName>
        <fullName evidence="2">Uncharacterized protein</fullName>
    </submittedName>
</protein>
<dbReference type="Proteomes" id="UP001152561">
    <property type="component" value="Unassembled WGS sequence"/>
</dbReference>
<sequence length="76" mass="8569">MLLFCQFFYYSYVQLLPLPIFLLIIRIFPADPNNNNVTISIKINLLLPNPPRKFPPDLGILQPLGVGDNSAVQVSL</sequence>
<evidence type="ECO:0000256" key="1">
    <source>
        <dbReference type="SAM" id="Phobius"/>
    </source>
</evidence>
<accession>A0A9Q1MBU4</accession>
<reference evidence="3" key="1">
    <citation type="journal article" date="2023" name="Proc. Natl. Acad. Sci. U.S.A.">
        <title>Genomic and structural basis for evolution of tropane alkaloid biosynthesis.</title>
        <authorList>
            <person name="Wanga Y.-J."/>
            <person name="Taina T."/>
            <person name="Yua J.-Y."/>
            <person name="Lia J."/>
            <person name="Xua B."/>
            <person name="Chenc J."/>
            <person name="D'Auriad J.C."/>
            <person name="Huanga J.-P."/>
            <person name="Huanga S.-X."/>
        </authorList>
    </citation>
    <scope>NUCLEOTIDE SEQUENCE [LARGE SCALE GENOMIC DNA]</scope>
    <source>
        <strain evidence="3">cv. KIB-2019</strain>
    </source>
</reference>
<keyword evidence="1" id="KW-0812">Transmembrane</keyword>
<proteinExistence type="predicted"/>
<keyword evidence="1" id="KW-0472">Membrane</keyword>